<dbReference type="HOGENOM" id="CLU_765242_0_0_1"/>
<dbReference type="PROSITE" id="PS51867">
    <property type="entry name" value="ZF_RING_GID"/>
    <property type="match status" value="1"/>
</dbReference>
<dbReference type="GO" id="GO:0005634">
    <property type="term" value="C:nucleus"/>
    <property type="evidence" value="ECO:0007669"/>
    <property type="project" value="TreeGrafter"/>
</dbReference>
<dbReference type="InterPro" id="IPR044063">
    <property type="entry name" value="ZF_RING_GID"/>
</dbReference>
<keyword evidence="1" id="KW-0863">Zinc-finger</keyword>
<organism evidence="3 4">
    <name type="scientific">Nematocida ausubeli (strain ATCC PRA-371 / ERTm2)</name>
    <name type="common">Nematode killer fungus</name>
    <dbReference type="NCBI Taxonomy" id="1913371"/>
    <lineage>
        <taxon>Eukaryota</taxon>
        <taxon>Fungi</taxon>
        <taxon>Fungi incertae sedis</taxon>
        <taxon>Microsporidia</taxon>
        <taxon>Nematocida</taxon>
    </lineage>
</organism>
<evidence type="ECO:0000256" key="1">
    <source>
        <dbReference type="PROSITE-ProRule" id="PRU01215"/>
    </source>
</evidence>
<feature type="zinc finger region" description="RING-Gid-type" evidence="1">
    <location>
        <begin position="303"/>
        <end position="346"/>
    </location>
</feature>
<dbReference type="PANTHER" id="PTHR12170:SF3">
    <property type="entry name" value="GH10162P"/>
    <property type="match status" value="1"/>
</dbReference>
<dbReference type="GO" id="GO:0034657">
    <property type="term" value="C:GID complex"/>
    <property type="evidence" value="ECO:0007669"/>
    <property type="project" value="TreeGrafter"/>
</dbReference>
<evidence type="ECO:0000313" key="3">
    <source>
        <dbReference type="EMBL" id="KFG26973.1"/>
    </source>
</evidence>
<comment type="caution">
    <text evidence="3">The sequence shown here is derived from an EMBL/GenBank/DDBJ whole genome shotgun (WGS) entry which is preliminary data.</text>
</comment>
<gene>
    <name evidence="3" type="ORF">NESG_00043</name>
</gene>
<dbReference type="InterPro" id="IPR006594">
    <property type="entry name" value="LisH"/>
</dbReference>
<dbReference type="GO" id="GO:0061630">
    <property type="term" value="F:ubiquitin protein ligase activity"/>
    <property type="evidence" value="ECO:0007669"/>
    <property type="project" value="InterPro"/>
</dbReference>
<dbReference type="GeneID" id="77675016"/>
<dbReference type="InterPro" id="IPR045098">
    <property type="entry name" value="Fyv10_fam"/>
</dbReference>
<evidence type="ECO:0000259" key="2">
    <source>
        <dbReference type="PROSITE" id="PS51867"/>
    </source>
</evidence>
<dbReference type="AlphaFoldDB" id="A0A086J4A5"/>
<proteinExistence type="predicted"/>
<evidence type="ECO:0000313" key="4">
    <source>
        <dbReference type="Proteomes" id="UP000054524"/>
    </source>
</evidence>
<keyword evidence="4" id="KW-1185">Reference proteome</keyword>
<protein>
    <recommendedName>
        <fullName evidence="2">RING-Gid-type domain-containing protein</fullName>
    </recommendedName>
</protein>
<dbReference type="GO" id="GO:0008270">
    <property type="term" value="F:zinc ion binding"/>
    <property type="evidence" value="ECO:0007669"/>
    <property type="project" value="UniProtKB-KW"/>
</dbReference>
<dbReference type="RefSeq" id="XP_052905528.1">
    <property type="nucleotide sequence ID" value="XM_053047703.1"/>
</dbReference>
<dbReference type="OrthoDB" id="1933281at2759"/>
<feature type="domain" description="RING-Gid-type" evidence="2">
    <location>
        <begin position="303"/>
        <end position="346"/>
    </location>
</feature>
<dbReference type="SUPFAM" id="SSF57850">
    <property type="entry name" value="RING/U-box"/>
    <property type="match status" value="1"/>
</dbReference>
<dbReference type="Proteomes" id="UP000054524">
    <property type="component" value="Unassembled WGS sequence"/>
</dbReference>
<dbReference type="GO" id="GO:0005737">
    <property type="term" value="C:cytoplasm"/>
    <property type="evidence" value="ECO:0007669"/>
    <property type="project" value="TreeGrafter"/>
</dbReference>
<dbReference type="EMBL" id="AKIJ01000001">
    <property type="protein sequence ID" value="KFG26973.1"/>
    <property type="molecule type" value="Genomic_DNA"/>
</dbReference>
<sequence>MHGSQYIRQISIKLKQYLKQCEESGNFAPSAAKKTVLDCLVPLSEIVLKSPASSHAAQPSDVIPVESPYIYALIAEYLCSQNAVDSARILLEEIDEMLPVKSTHETVCIPTVYLPWAEELNAVAPRLITKKSLSYTQMTDIKKKCQRIINSHKEAEAPTDPVTKLYGIIESALKEMDKWDNCTEQRKDVFQRAIIEIKECFFEENETLVYFDGHIGHVYSKYTAQYEEIKQVLGLFVIPTRHNEVKQLVHAKRACFPKSGITLETFYHIGKKMEKMNITPYDTEVEVESAVPPILSFHSTFFCPVLRSECSFDNMPCVLTCGHIISVKAVEKIASFKGVIFKCPYCPKDVNVKDVFKIKMTI</sequence>
<keyword evidence="1" id="KW-0479">Metal-binding</keyword>
<name>A0A086J4A5_NEMA1</name>
<keyword evidence="1" id="KW-0862">Zinc</keyword>
<dbReference type="GO" id="GO:0043161">
    <property type="term" value="P:proteasome-mediated ubiquitin-dependent protein catabolic process"/>
    <property type="evidence" value="ECO:0007669"/>
    <property type="project" value="InterPro"/>
</dbReference>
<accession>A0A086J4A5</accession>
<reference evidence="3 4" key="1">
    <citation type="journal article" date="2014" name="Genome Announc.">
        <title>Genome Sequence of the Microsporidian Species Nematocida sp1 Strain ERTm6 (ATCC PRA-372).</title>
        <authorList>
            <person name="Bakowski M.A."/>
            <person name="Priest M."/>
            <person name="Young S."/>
            <person name="Cuomo C.A."/>
            <person name="Troemel E.R."/>
        </authorList>
    </citation>
    <scope>NUCLEOTIDE SEQUENCE [LARGE SCALE GENOMIC DNA]</scope>
    <source>
        <strain evidence="3 4">ERTm6</strain>
    </source>
</reference>
<dbReference type="PROSITE" id="PS50896">
    <property type="entry name" value="LISH"/>
    <property type="match status" value="1"/>
</dbReference>
<dbReference type="PANTHER" id="PTHR12170">
    <property type="entry name" value="MACROPHAGE ERYTHROBLAST ATTACHER-RELATED"/>
    <property type="match status" value="1"/>
</dbReference>